<dbReference type="GeneID" id="54325800"/>
<sequence>MSKLYAAPLIEELKTVGEFAASFHLASAIQINTEASKFAYDAAYSVEATKAAIHSIGQLQILLGPPFGSKTYLASLANVFVRAG</sequence>
<organism evidence="1 2">
    <name type="scientific">Aspergillus tanneri</name>
    <dbReference type="NCBI Taxonomy" id="1220188"/>
    <lineage>
        <taxon>Eukaryota</taxon>
        <taxon>Fungi</taxon>
        <taxon>Dikarya</taxon>
        <taxon>Ascomycota</taxon>
        <taxon>Pezizomycotina</taxon>
        <taxon>Eurotiomycetes</taxon>
        <taxon>Eurotiomycetidae</taxon>
        <taxon>Eurotiales</taxon>
        <taxon>Aspergillaceae</taxon>
        <taxon>Aspergillus</taxon>
        <taxon>Aspergillus subgen. Circumdati</taxon>
    </lineage>
</organism>
<comment type="caution">
    <text evidence="1">The sequence shown here is derived from an EMBL/GenBank/DDBJ whole genome shotgun (WGS) entry which is preliminary data.</text>
</comment>
<dbReference type="AlphaFoldDB" id="A0A5M9MTG7"/>
<gene>
    <name evidence="1" type="ORF">ATNIH1004_003098</name>
</gene>
<dbReference type="EMBL" id="QUQM01000001">
    <property type="protein sequence ID" value="KAA8650412.1"/>
    <property type="molecule type" value="Genomic_DNA"/>
</dbReference>
<evidence type="ECO:0000313" key="2">
    <source>
        <dbReference type="Proteomes" id="UP000324241"/>
    </source>
</evidence>
<dbReference type="Proteomes" id="UP000324241">
    <property type="component" value="Unassembled WGS sequence"/>
</dbReference>
<dbReference type="RefSeq" id="XP_033429773.1">
    <property type="nucleotide sequence ID" value="XM_033567778.1"/>
</dbReference>
<protein>
    <submittedName>
        <fullName evidence="1">Uncharacterized protein</fullName>
    </submittedName>
</protein>
<name>A0A5M9MTG7_9EURO</name>
<reference evidence="1 2" key="1">
    <citation type="submission" date="2019-08" db="EMBL/GenBank/DDBJ databases">
        <title>The genome sequence of a newly discovered highly antifungal drug resistant Aspergillus species, Aspergillus tanneri NIH 1004.</title>
        <authorList>
            <person name="Mounaud S."/>
            <person name="Singh I."/>
            <person name="Joardar V."/>
            <person name="Pakala S."/>
            <person name="Pakala S."/>
            <person name="Venepally P."/>
            <person name="Chung J.K."/>
            <person name="Losada L."/>
            <person name="Nierman W.C."/>
        </authorList>
    </citation>
    <scope>NUCLEOTIDE SEQUENCE [LARGE SCALE GENOMIC DNA]</scope>
    <source>
        <strain evidence="1 2">NIH1004</strain>
    </source>
</reference>
<proteinExistence type="predicted"/>
<evidence type="ECO:0000313" key="1">
    <source>
        <dbReference type="EMBL" id="KAA8650412.1"/>
    </source>
</evidence>
<accession>A0A5M9MTG7</accession>